<evidence type="ECO:0000256" key="1">
    <source>
        <dbReference type="ARBA" id="ARBA00001933"/>
    </source>
</evidence>
<dbReference type="InterPro" id="IPR025862">
    <property type="entry name" value="SelA_trans_N_dom"/>
</dbReference>
<evidence type="ECO:0000256" key="2">
    <source>
        <dbReference type="ARBA" id="ARBA00022490"/>
    </source>
</evidence>
<evidence type="ECO:0000256" key="3">
    <source>
        <dbReference type="ARBA" id="ARBA00022679"/>
    </source>
</evidence>
<dbReference type="InterPro" id="IPR018319">
    <property type="entry name" value="SelA-like"/>
</dbReference>
<evidence type="ECO:0000313" key="10">
    <source>
        <dbReference type="EMBL" id="MDQ0513118.1"/>
    </source>
</evidence>
<dbReference type="GO" id="GO:0004125">
    <property type="term" value="F:L-seryl-tRNA(Sec) selenium transferase activity"/>
    <property type="evidence" value="ECO:0007669"/>
    <property type="project" value="UniProtKB-EC"/>
</dbReference>
<keyword evidence="5 8" id="KW-0648">Protein biosynthesis</keyword>
<dbReference type="EMBL" id="JAUSVR010000022">
    <property type="protein sequence ID" value="MDQ0513118.1"/>
    <property type="molecule type" value="Genomic_DNA"/>
</dbReference>
<dbReference type="InterPro" id="IPR015421">
    <property type="entry name" value="PyrdxlP-dep_Trfase_major"/>
</dbReference>
<dbReference type="HAMAP" id="MF_00423">
    <property type="entry name" value="SelA"/>
    <property type="match status" value="1"/>
</dbReference>
<dbReference type="PANTHER" id="PTHR32328:SF0">
    <property type="entry name" value="L-SERYL-TRNA(SEC) SELENIUM TRANSFERASE"/>
    <property type="match status" value="1"/>
</dbReference>
<gene>
    <name evidence="8" type="primary">selA</name>
    <name evidence="10" type="ORF">QOZ99_004036</name>
</gene>
<feature type="domain" description="L-seryl-tRNA selenium transferase N-terminal" evidence="9">
    <location>
        <begin position="34"/>
        <end position="73"/>
    </location>
</feature>
<dbReference type="EC" id="2.9.1.1" evidence="8"/>
<dbReference type="Gene3D" id="3.90.1150.180">
    <property type="match status" value="1"/>
</dbReference>
<dbReference type="Gene3D" id="3.40.640.10">
    <property type="entry name" value="Type I PLP-dependent aspartate aminotransferase-like (Major domain)"/>
    <property type="match status" value="1"/>
</dbReference>
<name>A0ABU0LWZ4_9HYPH</name>
<comment type="catalytic activity">
    <reaction evidence="8">
        <text>L-seryl-tRNA(Sec) + selenophosphate + H(+) = L-selenocysteinyl-tRNA(Sec) + phosphate</text>
        <dbReference type="Rhea" id="RHEA:22728"/>
        <dbReference type="Rhea" id="RHEA-COMP:9742"/>
        <dbReference type="Rhea" id="RHEA-COMP:9743"/>
        <dbReference type="ChEBI" id="CHEBI:15378"/>
        <dbReference type="ChEBI" id="CHEBI:16144"/>
        <dbReference type="ChEBI" id="CHEBI:43474"/>
        <dbReference type="ChEBI" id="CHEBI:78533"/>
        <dbReference type="ChEBI" id="CHEBI:78573"/>
        <dbReference type="EC" id="2.9.1.1"/>
    </reaction>
</comment>
<dbReference type="Pfam" id="PF12390">
    <property type="entry name" value="Se-cys_synth_N"/>
    <property type="match status" value="1"/>
</dbReference>
<dbReference type="Pfam" id="PF03841">
    <property type="entry name" value="SelA"/>
    <property type="match status" value="1"/>
</dbReference>
<comment type="cofactor">
    <cofactor evidence="1 8">
        <name>pyridoxal 5'-phosphate</name>
        <dbReference type="ChEBI" id="CHEBI:597326"/>
    </cofactor>
</comment>
<evidence type="ECO:0000256" key="8">
    <source>
        <dbReference type="HAMAP-Rule" id="MF_00423"/>
    </source>
</evidence>
<dbReference type="InterPro" id="IPR015424">
    <property type="entry name" value="PyrdxlP-dep_Trfase"/>
</dbReference>
<keyword evidence="11" id="KW-1185">Reference proteome</keyword>
<comment type="similarity">
    <text evidence="7 8">Belongs to the SelA family.</text>
</comment>
<evidence type="ECO:0000256" key="4">
    <source>
        <dbReference type="ARBA" id="ARBA00022898"/>
    </source>
</evidence>
<feature type="modified residue" description="N6-(pyridoxal phosphate)lysine" evidence="8">
    <location>
        <position position="321"/>
    </location>
</feature>
<accession>A0ABU0LWZ4</accession>
<sequence length="495" mass="51934">MDADTPPSDIALPERLAPEAPAFEPIAPELRPSLRDLPSVDLVLRTPGGQLAVDRFGRLPATLAIRVALDEVRACVLAGHLASLPTPDHVALAAADALEHGARASLRPVFNLTGTVLHTNLGRALLAEEAVEAAVAAMRSAVALEYDLATGRRGERDDHVRELLIDLTGAQDATVVNNNAAAVLLVLNTLGAGREAVVSRGELIEIGGAFRMPDIMARAGARLVEVGTTNRTHPKDYAGALTEATGLVLKVHTSNYRIEGFTREVRAAELAEIAHARGVPLVNDLGSGTLYDLARLGLAHEPTVREAVAEGADIVTFSGDKLLGGPQTGFIVGRADLIEAINRNPMKRALRVDKVRLAALEATLRLYRDPERLAARLPTLRLLARGREAIASRAAELAGPVAEILGEDFTVDVALCASQIGSGALPLETLPSAGLAIRPAGAASGGLLNALAASLRDIPVPVIGRITEGALLLDLRCLEDEAGFLDSLSQLVLPA</sequence>
<dbReference type="PANTHER" id="PTHR32328">
    <property type="entry name" value="L-SERYL-TRNA(SEC) SELENIUM TRANSFERASE"/>
    <property type="match status" value="1"/>
</dbReference>
<keyword evidence="3 8" id="KW-0808">Transferase</keyword>
<dbReference type="Proteomes" id="UP001235094">
    <property type="component" value="Unassembled WGS sequence"/>
</dbReference>
<evidence type="ECO:0000313" key="11">
    <source>
        <dbReference type="Proteomes" id="UP001235094"/>
    </source>
</evidence>
<evidence type="ECO:0000256" key="7">
    <source>
        <dbReference type="ARBA" id="ARBA00044507"/>
    </source>
</evidence>
<evidence type="ECO:0000256" key="5">
    <source>
        <dbReference type="ARBA" id="ARBA00022917"/>
    </source>
</evidence>
<evidence type="ECO:0000256" key="6">
    <source>
        <dbReference type="ARBA" id="ARBA00023266"/>
    </source>
</evidence>
<keyword evidence="2 8" id="KW-0963">Cytoplasm</keyword>
<evidence type="ECO:0000259" key="9">
    <source>
        <dbReference type="Pfam" id="PF12390"/>
    </source>
</evidence>
<dbReference type="SUPFAM" id="SSF53383">
    <property type="entry name" value="PLP-dependent transferases"/>
    <property type="match status" value="1"/>
</dbReference>
<comment type="subcellular location">
    <subcellularLocation>
        <location evidence="8">Cytoplasm</location>
    </subcellularLocation>
</comment>
<keyword evidence="4 8" id="KW-0663">Pyridoxal phosphate</keyword>
<dbReference type="InterPro" id="IPR004534">
    <property type="entry name" value="SelA_trans"/>
</dbReference>
<comment type="function">
    <text evidence="8">Converts seryl-tRNA(Sec) to selenocysteinyl-tRNA(Sec) required for selenoprotein biosynthesis.</text>
</comment>
<protein>
    <recommendedName>
        <fullName evidence="8">L-seryl-tRNA(Sec) selenium transferase</fullName>
        <ecNumber evidence="8">2.9.1.1</ecNumber>
    </recommendedName>
    <alternativeName>
        <fullName evidence="8">Selenocysteine synthase</fullName>
        <shortName evidence="8">Sec synthase</shortName>
    </alternativeName>
    <alternativeName>
        <fullName evidence="8">Selenocysteinyl-tRNA(Sec) synthase</fullName>
    </alternativeName>
</protein>
<comment type="pathway">
    <text evidence="8">Aminoacyl-tRNA biosynthesis; selenocysteinyl-tRNA(Sec) biosynthesis; selenocysteinyl-tRNA(Sec) from L-seryl-tRNA(Sec) (bacterial route): step 1/1.</text>
</comment>
<dbReference type="RefSeq" id="WP_306891761.1">
    <property type="nucleotide sequence ID" value="NZ_JAUSVR010000022.1"/>
</dbReference>
<dbReference type="NCBIfam" id="TIGR00474">
    <property type="entry name" value="selA"/>
    <property type="match status" value="1"/>
</dbReference>
<reference evidence="10 11" key="1">
    <citation type="submission" date="2023-07" db="EMBL/GenBank/DDBJ databases">
        <title>Genomic Encyclopedia of Type Strains, Phase IV (KMG-IV): sequencing the most valuable type-strain genomes for metagenomic binning, comparative biology and taxonomic classification.</title>
        <authorList>
            <person name="Goeker M."/>
        </authorList>
    </citation>
    <scope>NUCLEOTIDE SEQUENCE [LARGE SCALE GENOMIC DNA]</scope>
    <source>
        <strain evidence="10 11">DSM 15561</strain>
    </source>
</reference>
<proteinExistence type="inferred from homology"/>
<keyword evidence="6 8" id="KW-0711">Selenium</keyword>
<organism evidence="10 11">
    <name type="scientific">Ancylobacter amanitiformis</name>
    <dbReference type="NCBI Taxonomy" id="217069"/>
    <lineage>
        <taxon>Bacteria</taxon>
        <taxon>Pseudomonadati</taxon>
        <taxon>Pseudomonadota</taxon>
        <taxon>Alphaproteobacteria</taxon>
        <taxon>Hyphomicrobiales</taxon>
        <taxon>Xanthobacteraceae</taxon>
        <taxon>Ancylobacter</taxon>
    </lineage>
</organism>
<comment type="caution">
    <text evidence="10">The sequence shown here is derived from an EMBL/GenBank/DDBJ whole genome shotgun (WGS) entry which is preliminary data.</text>
</comment>